<sequence>MIPTPGAPEPDETPETAEAAAAPLFSVVKGKPSDEELAALAAVVLSLGGETPAPAKTTSVRHWVRRQQLRLAPTPGPGAWKRSRG</sequence>
<dbReference type="InterPro" id="IPR032716">
    <property type="entry name" value="ACC_epsilon"/>
</dbReference>
<dbReference type="AlphaFoldDB" id="A0AAJ1WFR2"/>
<comment type="caution">
    <text evidence="1">The sequence shown here is derived from an EMBL/GenBank/DDBJ whole genome shotgun (WGS) entry which is preliminary data.</text>
</comment>
<dbReference type="GO" id="GO:0004658">
    <property type="term" value="F:propionyl-CoA carboxylase activity"/>
    <property type="evidence" value="ECO:0007669"/>
    <property type="project" value="InterPro"/>
</dbReference>
<reference evidence="1 2" key="1">
    <citation type="submission" date="2023-07" db="EMBL/GenBank/DDBJ databases">
        <title>Sorghum-associated microbial communities from plants grown in Nebraska, USA.</title>
        <authorList>
            <person name="Schachtman D."/>
        </authorList>
    </citation>
    <scope>NUCLEOTIDE SEQUENCE [LARGE SCALE GENOMIC DNA]</scope>
    <source>
        <strain evidence="1 2">DS1001</strain>
    </source>
</reference>
<dbReference type="EMBL" id="JAUSTB010000006">
    <property type="protein sequence ID" value="MDQ0146277.1"/>
    <property type="molecule type" value="Genomic_DNA"/>
</dbReference>
<evidence type="ECO:0000313" key="1">
    <source>
        <dbReference type="EMBL" id="MDQ0146277.1"/>
    </source>
</evidence>
<evidence type="ECO:0000313" key="2">
    <source>
        <dbReference type="Proteomes" id="UP001239267"/>
    </source>
</evidence>
<keyword evidence="2" id="KW-1185">Reference proteome</keyword>
<dbReference type="GO" id="GO:0003989">
    <property type="term" value="F:acetyl-CoA carboxylase activity"/>
    <property type="evidence" value="ECO:0007669"/>
    <property type="project" value="InterPro"/>
</dbReference>
<protein>
    <recommendedName>
        <fullName evidence="3">Acyl-CoA carboxylase epsilon subunit-like protein</fullName>
    </recommendedName>
</protein>
<proteinExistence type="predicted"/>
<evidence type="ECO:0008006" key="3">
    <source>
        <dbReference type="Google" id="ProtNLM"/>
    </source>
</evidence>
<name>A0AAJ1WFR2_9MICC</name>
<dbReference type="Proteomes" id="UP001239267">
    <property type="component" value="Unassembled WGS sequence"/>
</dbReference>
<gene>
    <name evidence="1" type="ORF">J2T23_002170</name>
</gene>
<dbReference type="RefSeq" id="WP_246857389.1">
    <property type="nucleotide sequence ID" value="NZ_JAUSTB010000006.1"/>
</dbReference>
<accession>A0AAJ1WFR2</accession>
<dbReference type="Pfam" id="PF13822">
    <property type="entry name" value="ACC_epsilon"/>
    <property type="match status" value="1"/>
</dbReference>
<organism evidence="1 2">
    <name type="scientific">Pseudarthrobacter niigatensis</name>
    <dbReference type="NCBI Taxonomy" id="369935"/>
    <lineage>
        <taxon>Bacteria</taxon>
        <taxon>Bacillati</taxon>
        <taxon>Actinomycetota</taxon>
        <taxon>Actinomycetes</taxon>
        <taxon>Micrococcales</taxon>
        <taxon>Micrococcaceae</taxon>
        <taxon>Pseudarthrobacter</taxon>
    </lineage>
</organism>